<proteinExistence type="inferred from homology"/>
<dbReference type="GO" id="GO:0005886">
    <property type="term" value="C:plasma membrane"/>
    <property type="evidence" value="ECO:0007669"/>
    <property type="project" value="UniProtKB-SubCell"/>
</dbReference>
<evidence type="ECO:0000256" key="2">
    <source>
        <dbReference type="ARBA" id="ARBA00022475"/>
    </source>
</evidence>
<reference evidence="9" key="1">
    <citation type="submission" date="2020-02" db="EMBL/GenBank/DDBJ databases">
        <authorList>
            <person name="Meier V. D."/>
        </authorList>
    </citation>
    <scope>NUCLEOTIDE SEQUENCE</scope>
    <source>
        <strain evidence="9">AVDCRST_MAG41</strain>
    </source>
</reference>
<comment type="subcellular location">
    <subcellularLocation>
        <location evidence="1">Cell membrane</location>
        <topology evidence="1">Multi-pass membrane protein</topology>
    </subcellularLocation>
</comment>
<dbReference type="AlphaFoldDB" id="A0A6J4K0L4"/>
<feature type="transmembrane region" description="Helical" evidence="8">
    <location>
        <begin position="265"/>
        <end position="292"/>
    </location>
</feature>
<evidence type="ECO:0000256" key="7">
    <source>
        <dbReference type="ARBA" id="ARBA00024033"/>
    </source>
</evidence>
<dbReference type="GO" id="GO:0016758">
    <property type="term" value="F:hexosyltransferase activity"/>
    <property type="evidence" value="ECO:0007669"/>
    <property type="project" value="InterPro"/>
</dbReference>
<keyword evidence="3" id="KW-0808">Transferase</keyword>
<feature type="transmembrane region" description="Helical" evidence="8">
    <location>
        <begin position="317"/>
        <end position="340"/>
    </location>
</feature>
<keyword evidence="2" id="KW-1003">Cell membrane</keyword>
<feature type="transmembrane region" description="Helical" evidence="8">
    <location>
        <begin position="352"/>
        <end position="379"/>
    </location>
</feature>
<keyword evidence="4 8" id="KW-0812">Transmembrane</keyword>
<feature type="transmembrane region" description="Helical" evidence="8">
    <location>
        <begin position="235"/>
        <end position="258"/>
    </location>
</feature>
<keyword evidence="6 8" id="KW-0472">Membrane</keyword>
<accession>A0A6J4K0L4</accession>
<gene>
    <name evidence="9" type="ORF">AVDCRST_MAG41-4556</name>
</gene>
<evidence type="ECO:0000256" key="8">
    <source>
        <dbReference type="SAM" id="Phobius"/>
    </source>
</evidence>
<evidence type="ECO:0000313" key="9">
    <source>
        <dbReference type="EMBL" id="CAA9292760.1"/>
    </source>
</evidence>
<feature type="transmembrane region" description="Helical" evidence="8">
    <location>
        <begin position="57"/>
        <end position="75"/>
    </location>
</feature>
<evidence type="ECO:0000256" key="3">
    <source>
        <dbReference type="ARBA" id="ARBA00022679"/>
    </source>
</evidence>
<dbReference type="Pfam" id="PF09594">
    <property type="entry name" value="GT87"/>
    <property type="match status" value="1"/>
</dbReference>
<evidence type="ECO:0000256" key="5">
    <source>
        <dbReference type="ARBA" id="ARBA00022989"/>
    </source>
</evidence>
<name>A0A6J4K0L4_9ACTN</name>
<dbReference type="InterPro" id="IPR018584">
    <property type="entry name" value="GT87"/>
</dbReference>
<protein>
    <recommendedName>
        <fullName evidence="10">DUF2029 domain-containing protein</fullName>
    </recommendedName>
</protein>
<evidence type="ECO:0008006" key="10">
    <source>
        <dbReference type="Google" id="ProtNLM"/>
    </source>
</evidence>
<feature type="transmembrane region" description="Helical" evidence="8">
    <location>
        <begin position="30"/>
        <end position="50"/>
    </location>
</feature>
<dbReference type="EMBL" id="CADCTP010000440">
    <property type="protein sequence ID" value="CAA9292760.1"/>
    <property type="molecule type" value="Genomic_DNA"/>
</dbReference>
<keyword evidence="5 8" id="KW-1133">Transmembrane helix</keyword>
<feature type="transmembrane region" description="Helical" evidence="8">
    <location>
        <begin position="165"/>
        <end position="184"/>
    </location>
</feature>
<evidence type="ECO:0000256" key="4">
    <source>
        <dbReference type="ARBA" id="ARBA00022692"/>
    </source>
</evidence>
<organism evidence="9">
    <name type="scientific">uncultured Mycobacteriales bacterium</name>
    <dbReference type="NCBI Taxonomy" id="581187"/>
    <lineage>
        <taxon>Bacteria</taxon>
        <taxon>Bacillati</taxon>
        <taxon>Actinomycetota</taxon>
        <taxon>Actinomycetes</taxon>
        <taxon>Mycobacteriales</taxon>
        <taxon>environmental samples</taxon>
    </lineage>
</organism>
<sequence length="447" mass="47737">MWAAAAALLALAAILAAAFAVGTPNDARWRLLGLLAAAWLVFPVAVWLVLRTPVRHAVPLIIGGALLLQLLAIGWPPRSTDDLFRYAWDGRVQMSGTDPYRYAPTDPALAELRDDWLFPPRCQDQVPVCTIMNHPESPTIYPPVAEAFFTGVHLVSPDGSRWKPWQLAAGLLALLTTLAIVAALRRTGRDPRWAVLWAWCPLVVVEAGNSAHVDVLAALLVVLGLRFVATRRPVMAGGLLGAAVAVKLYPALVLPAVLRRRGVTVAAVAAVTFALSYLPHVLAVGTGVLGYLPGYLEEEGYDGRGRFAVLRLLLPDWVPVEVATVLAAVILAAVAARVALRTDPDRPWDGAVVVTGVAVLLAGANYPWYALMLAALIALSGRWEWLPATAAAYLPYFVGALDLEMEPTKKLSYGTATALVLLLMAARRWLPGRASTAAAAGGPDLPL</sequence>
<evidence type="ECO:0000256" key="1">
    <source>
        <dbReference type="ARBA" id="ARBA00004651"/>
    </source>
</evidence>
<feature type="transmembrane region" description="Helical" evidence="8">
    <location>
        <begin position="196"/>
        <end position="229"/>
    </location>
</feature>
<comment type="similarity">
    <text evidence="7">Belongs to the glycosyltransferase 87 family.</text>
</comment>
<evidence type="ECO:0000256" key="6">
    <source>
        <dbReference type="ARBA" id="ARBA00023136"/>
    </source>
</evidence>